<dbReference type="GO" id="GO:0016020">
    <property type="term" value="C:membrane"/>
    <property type="evidence" value="ECO:0007669"/>
    <property type="project" value="UniProtKB-SubCell"/>
</dbReference>
<keyword evidence="6 7" id="KW-0472">Membrane</keyword>
<feature type="transmembrane region" description="Helical" evidence="7">
    <location>
        <begin position="7"/>
        <end position="24"/>
    </location>
</feature>
<name>A0AAD7G519_MYCRO</name>
<evidence type="ECO:0000256" key="6">
    <source>
        <dbReference type="ARBA" id="ARBA00023136"/>
    </source>
</evidence>
<organism evidence="9 10">
    <name type="scientific">Mycena rosella</name>
    <name type="common">Pink bonnet</name>
    <name type="synonym">Agaricus rosellus</name>
    <dbReference type="NCBI Taxonomy" id="1033263"/>
    <lineage>
        <taxon>Eukaryota</taxon>
        <taxon>Fungi</taxon>
        <taxon>Dikarya</taxon>
        <taxon>Basidiomycota</taxon>
        <taxon>Agaricomycotina</taxon>
        <taxon>Agaricomycetes</taxon>
        <taxon>Agaricomycetidae</taxon>
        <taxon>Agaricales</taxon>
        <taxon>Marasmiineae</taxon>
        <taxon>Mycenaceae</taxon>
        <taxon>Mycena</taxon>
    </lineage>
</organism>
<comment type="caution">
    <text evidence="9">The sequence shown here is derived from an EMBL/GenBank/DDBJ whole genome shotgun (WGS) entry which is preliminary data.</text>
</comment>
<feature type="domain" description="Cytochrome b561" evidence="8">
    <location>
        <begin position="9"/>
        <end position="146"/>
    </location>
</feature>
<dbReference type="AlphaFoldDB" id="A0AAD7G519"/>
<evidence type="ECO:0000313" key="10">
    <source>
        <dbReference type="Proteomes" id="UP001221757"/>
    </source>
</evidence>
<dbReference type="Proteomes" id="UP001221757">
    <property type="component" value="Unassembled WGS sequence"/>
</dbReference>
<dbReference type="SMART" id="SM00665">
    <property type="entry name" value="B561"/>
    <property type="match status" value="1"/>
</dbReference>
<evidence type="ECO:0000256" key="2">
    <source>
        <dbReference type="ARBA" id="ARBA00022448"/>
    </source>
</evidence>
<feature type="transmembrane region" description="Helical" evidence="7">
    <location>
        <begin position="92"/>
        <end position="113"/>
    </location>
</feature>
<evidence type="ECO:0000256" key="7">
    <source>
        <dbReference type="SAM" id="Phobius"/>
    </source>
</evidence>
<gene>
    <name evidence="9" type="ORF">B0H17DRAFT_956176</name>
</gene>
<protein>
    <recommendedName>
        <fullName evidence="8">Cytochrome b561 domain-containing protein</fullName>
    </recommendedName>
</protein>
<evidence type="ECO:0000256" key="4">
    <source>
        <dbReference type="ARBA" id="ARBA00022982"/>
    </source>
</evidence>
<keyword evidence="10" id="KW-1185">Reference proteome</keyword>
<keyword evidence="2" id="KW-0813">Transport</keyword>
<dbReference type="Pfam" id="PF03188">
    <property type="entry name" value="Cytochrom_B561"/>
    <property type="match status" value="1"/>
</dbReference>
<reference evidence="9" key="1">
    <citation type="submission" date="2023-03" db="EMBL/GenBank/DDBJ databases">
        <title>Massive genome expansion in bonnet fungi (Mycena s.s.) driven by repeated elements and novel gene families across ecological guilds.</title>
        <authorList>
            <consortium name="Lawrence Berkeley National Laboratory"/>
            <person name="Harder C.B."/>
            <person name="Miyauchi S."/>
            <person name="Viragh M."/>
            <person name="Kuo A."/>
            <person name="Thoen E."/>
            <person name="Andreopoulos B."/>
            <person name="Lu D."/>
            <person name="Skrede I."/>
            <person name="Drula E."/>
            <person name="Henrissat B."/>
            <person name="Morin E."/>
            <person name="Kohler A."/>
            <person name="Barry K."/>
            <person name="LaButti K."/>
            <person name="Morin E."/>
            <person name="Salamov A."/>
            <person name="Lipzen A."/>
            <person name="Mereny Z."/>
            <person name="Hegedus B."/>
            <person name="Baldrian P."/>
            <person name="Stursova M."/>
            <person name="Weitz H."/>
            <person name="Taylor A."/>
            <person name="Grigoriev I.V."/>
            <person name="Nagy L.G."/>
            <person name="Martin F."/>
            <person name="Kauserud H."/>
        </authorList>
    </citation>
    <scope>NUCLEOTIDE SEQUENCE</scope>
    <source>
        <strain evidence="9">CBHHK067</strain>
    </source>
</reference>
<keyword evidence="3 7" id="KW-0812">Transmembrane</keyword>
<comment type="subcellular location">
    <subcellularLocation>
        <location evidence="1">Membrane</location>
    </subcellularLocation>
</comment>
<accession>A0AAD7G519</accession>
<evidence type="ECO:0000313" key="9">
    <source>
        <dbReference type="EMBL" id="KAJ7656194.1"/>
    </source>
</evidence>
<evidence type="ECO:0000259" key="8">
    <source>
        <dbReference type="SMART" id="SM00665"/>
    </source>
</evidence>
<proteinExistence type="predicted"/>
<evidence type="ECO:0000256" key="1">
    <source>
        <dbReference type="ARBA" id="ARBA00004370"/>
    </source>
</evidence>
<dbReference type="CDD" id="cd08760">
    <property type="entry name" value="Cyt_b561_FRRS1_like"/>
    <property type="match status" value="1"/>
</dbReference>
<dbReference type="Gene3D" id="1.20.120.1770">
    <property type="match status" value="1"/>
</dbReference>
<evidence type="ECO:0000256" key="5">
    <source>
        <dbReference type="ARBA" id="ARBA00022989"/>
    </source>
</evidence>
<feature type="transmembrane region" description="Helical" evidence="7">
    <location>
        <begin position="44"/>
        <end position="63"/>
    </location>
</feature>
<keyword evidence="4" id="KW-0249">Electron transport</keyword>
<sequence length="183" mass="20340">MHRQRMIVAHAIVCVVGFALLLPLRALLARYLRTFSSTWYTGHWIAQVGIAGPVITAGVVLGFQATEKTGSTPSTDHKASRLTASIRHFTKIGIVFLALYFMQCFRGTFIHYVKPKSGGRPLQNYFHGIVGLIIIALGMYQIRTDYKEEWPSFSELDLVLPRLGSARLADQAKPKISQPQPAA</sequence>
<feature type="transmembrane region" description="Helical" evidence="7">
    <location>
        <begin position="125"/>
        <end position="142"/>
    </location>
</feature>
<dbReference type="InterPro" id="IPR006593">
    <property type="entry name" value="Cyt_b561/ferric_Rdtase_TM"/>
</dbReference>
<evidence type="ECO:0000256" key="3">
    <source>
        <dbReference type="ARBA" id="ARBA00022692"/>
    </source>
</evidence>
<keyword evidence="5 7" id="KW-1133">Transmembrane helix</keyword>
<dbReference type="EMBL" id="JARKIE010000303">
    <property type="protein sequence ID" value="KAJ7656194.1"/>
    <property type="molecule type" value="Genomic_DNA"/>
</dbReference>